<sequence>MADLYCGTRISMLLRKVNRKDHVLCSFYLQQIDPPNLTYEKITSIVNRLCTSFRFGYLEENQFICLIFIIGLQSPCYAEI</sequence>
<accession>A0A564XYJ7</accession>
<dbReference type="Proteomes" id="UP000321570">
    <property type="component" value="Unassembled WGS sequence"/>
</dbReference>
<proteinExistence type="predicted"/>
<evidence type="ECO:0000313" key="2">
    <source>
        <dbReference type="Proteomes" id="UP000321570"/>
    </source>
</evidence>
<dbReference type="AlphaFoldDB" id="A0A564XYJ7"/>
<dbReference type="EMBL" id="CABIJS010000012">
    <property type="protein sequence ID" value="VUZ39333.1"/>
    <property type="molecule type" value="Genomic_DNA"/>
</dbReference>
<protein>
    <submittedName>
        <fullName evidence="1">Uncharacterized protein</fullName>
    </submittedName>
</protein>
<name>A0A564XYJ7_HYMDI</name>
<gene>
    <name evidence="1" type="ORF">WMSIL1_LOCUS628</name>
</gene>
<evidence type="ECO:0000313" key="1">
    <source>
        <dbReference type="EMBL" id="VUZ39333.1"/>
    </source>
</evidence>
<keyword evidence="2" id="KW-1185">Reference proteome</keyword>
<reference evidence="1 2" key="1">
    <citation type="submission" date="2019-07" db="EMBL/GenBank/DDBJ databases">
        <authorList>
            <person name="Jastrzebski P J."/>
            <person name="Paukszto L."/>
            <person name="Jastrzebski P J."/>
        </authorList>
    </citation>
    <scope>NUCLEOTIDE SEQUENCE [LARGE SCALE GENOMIC DNA]</scope>
    <source>
        <strain evidence="1 2">WMS-il1</strain>
    </source>
</reference>
<organism evidence="1 2">
    <name type="scientific">Hymenolepis diminuta</name>
    <name type="common">Rat tapeworm</name>
    <dbReference type="NCBI Taxonomy" id="6216"/>
    <lineage>
        <taxon>Eukaryota</taxon>
        <taxon>Metazoa</taxon>
        <taxon>Spiralia</taxon>
        <taxon>Lophotrochozoa</taxon>
        <taxon>Platyhelminthes</taxon>
        <taxon>Cestoda</taxon>
        <taxon>Eucestoda</taxon>
        <taxon>Cyclophyllidea</taxon>
        <taxon>Hymenolepididae</taxon>
        <taxon>Hymenolepis</taxon>
    </lineage>
</organism>